<protein>
    <submittedName>
        <fullName evidence="2">Uncharacterized protein</fullName>
    </submittedName>
</protein>
<dbReference type="Proteomes" id="UP000001075">
    <property type="component" value="Unassembled WGS sequence"/>
</dbReference>
<feature type="chain" id="PRO_5003444577" evidence="1">
    <location>
        <begin position="25"/>
        <end position="60"/>
    </location>
</feature>
<feature type="signal peptide" evidence="1">
    <location>
        <begin position="1"/>
        <end position="24"/>
    </location>
</feature>
<sequence length="60" mass="6544">MPASAALLLVTGMSLPTLLWRTTGLLSQILHANKLGSLLFPLLAHSTECLVCPGHWFKSW</sequence>
<gene>
    <name evidence="2" type="ORF">I79_013875</name>
</gene>
<evidence type="ECO:0000313" key="3">
    <source>
        <dbReference type="Proteomes" id="UP000001075"/>
    </source>
</evidence>
<proteinExistence type="predicted"/>
<evidence type="ECO:0000313" key="2">
    <source>
        <dbReference type="EMBL" id="EGW11936.1"/>
    </source>
</evidence>
<name>G3HSP1_CRIGR</name>
<organism evidence="2 3">
    <name type="scientific">Cricetulus griseus</name>
    <name type="common">Chinese hamster</name>
    <name type="synonym">Cricetulus barabensis griseus</name>
    <dbReference type="NCBI Taxonomy" id="10029"/>
    <lineage>
        <taxon>Eukaryota</taxon>
        <taxon>Metazoa</taxon>
        <taxon>Chordata</taxon>
        <taxon>Craniata</taxon>
        <taxon>Vertebrata</taxon>
        <taxon>Euteleostomi</taxon>
        <taxon>Mammalia</taxon>
        <taxon>Eutheria</taxon>
        <taxon>Euarchontoglires</taxon>
        <taxon>Glires</taxon>
        <taxon>Rodentia</taxon>
        <taxon>Myomorpha</taxon>
        <taxon>Muroidea</taxon>
        <taxon>Cricetidae</taxon>
        <taxon>Cricetinae</taxon>
        <taxon>Cricetulus</taxon>
    </lineage>
</organism>
<keyword evidence="1" id="KW-0732">Signal</keyword>
<accession>G3HSP1</accession>
<evidence type="ECO:0000256" key="1">
    <source>
        <dbReference type="SAM" id="SignalP"/>
    </source>
</evidence>
<dbReference type="AlphaFoldDB" id="G3HSP1"/>
<dbReference type="EMBL" id="JH000667">
    <property type="protein sequence ID" value="EGW11936.1"/>
    <property type="molecule type" value="Genomic_DNA"/>
</dbReference>
<reference evidence="3" key="1">
    <citation type="journal article" date="2011" name="Nat. Biotechnol.">
        <title>The genomic sequence of the Chinese hamster ovary (CHO)-K1 cell line.</title>
        <authorList>
            <person name="Xu X."/>
            <person name="Nagarajan H."/>
            <person name="Lewis N.E."/>
            <person name="Pan S."/>
            <person name="Cai Z."/>
            <person name="Liu X."/>
            <person name="Chen W."/>
            <person name="Xie M."/>
            <person name="Wang W."/>
            <person name="Hammond S."/>
            <person name="Andersen M.R."/>
            <person name="Neff N."/>
            <person name="Passarelli B."/>
            <person name="Koh W."/>
            <person name="Fan H.C."/>
            <person name="Wang J."/>
            <person name="Gui Y."/>
            <person name="Lee K.H."/>
            <person name="Betenbaugh M.J."/>
            <person name="Quake S.R."/>
            <person name="Famili I."/>
            <person name="Palsson B.O."/>
            <person name="Wang J."/>
        </authorList>
    </citation>
    <scope>NUCLEOTIDE SEQUENCE [LARGE SCALE GENOMIC DNA]</scope>
    <source>
        <strain evidence="3">CHO K1 cell line</strain>
    </source>
</reference>
<dbReference type="InParanoid" id="G3HSP1"/>